<keyword evidence="1" id="KW-0812">Transmembrane</keyword>
<feature type="transmembrane region" description="Helical" evidence="1">
    <location>
        <begin position="61"/>
        <end position="77"/>
    </location>
</feature>
<feature type="transmembrane region" description="Helical" evidence="1">
    <location>
        <begin position="6"/>
        <end position="25"/>
    </location>
</feature>
<dbReference type="EMBL" id="NOXT01000113">
    <property type="protein sequence ID" value="OYQ27654.1"/>
    <property type="molecule type" value="Genomic_DNA"/>
</dbReference>
<keyword evidence="4" id="KW-1185">Reference proteome</keyword>
<evidence type="ECO:0000313" key="4">
    <source>
        <dbReference type="Proteomes" id="UP000216991"/>
    </source>
</evidence>
<comment type="caution">
    <text evidence="3">The sequence shown here is derived from an EMBL/GenBank/DDBJ whole genome shotgun (WGS) entry which is preliminary data.</text>
</comment>
<dbReference type="NCBIfam" id="NF047864">
    <property type="entry name" value="CBU_0592_membra"/>
    <property type="match status" value="1"/>
</dbReference>
<proteinExistence type="predicted"/>
<dbReference type="AlphaFoldDB" id="A0A255YG44"/>
<evidence type="ECO:0000256" key="1">
    <source>
        <dbReference type="SAM" id="Phobius"/>
    </source>
</evidence>
<sequence length="81" mass="8567">MDWQTLGIEAAGWIGAVLVLAGYGLASAGRLDGRSPLFQWLNLVGAAGFVINTAYHGAIPSMVLNIIWCGIAIVTLARRKV</sequence>
<reference evidence="3 4" key="1">
    <citation type="submission" date="2017-07" db="EMBL/GenBank/DDBJ databases">
        <title>Sandarakinorhabdus cyanobacteriorum sp. nov., a novel bacterium isolated from cyanobacterial aggregates in a eutrophic lake.</title>
        <authorList>
            <person name="Cai H."/>
        </authorList>
    </citation>
    <scope>NUCLEOTIDE SEQUENCE [LARGE SCALE GENOMIC DNA]</scope>
    <source>
        <strain evidence="3 4">TH057</strain>
    </source>
</reference>
<name>A0A255YG44_9SPHN</name>
<organism evidence="3 4">
    <name type="scientific">Sandarakinorhabdus cyanobacteriorum</name>
    <dbReference type="NCBI Taxonomy" id="1981098"/>
    <lineage>
        <taxon>Bacteria</taxon>
        <taxon>Pseudomonadati</taxon>
        <taxon>Pseudomonadota</taxon>
        <taxon>Alphaproteobacteria</taxon>
        <taxon>Sphingomonadales</taxon>
        <taxon>Sphingosinicellaceae</taxon>
        <taxon>Sandarakinorhabdus</taxon>
    </lineage>
</organism>
<keyword evidence="1" id="KW-0472">Membrane</keyword>
<evidence type="ECO:0000259" key="2">
    <source>
        <dbReference type="Pfam" id="PF26604"/>
    </source>
</evidence>
<dbReference type="InterPro" id="IPR058058">
    <property type="entry name" value="CBU_0592-like"/>
</dbReference>
<dbReference type="Proteomes" id="UP000216991">
    <property type="component" value="Unassembled WGS sequence"/>
</dbReference>
<evidence type="ECO:0000313" key="3">
    <source>
        <dbReference type="EMBL" id="OYQ27654.1"/>
    </source>
</evidence>
<dbReference type="RefSeq" id="WP_094473970.1">
    <property type="nucleotide sequence ID" value="NZ_NOXT01000113.1"/>
</dbReference>
<accession>A0A255YG44</accession>
<feature type="domain" description="CBU-0592-like" evidence="2">
    <location>
        <begin position="9"/>
        <end position="79"/>
    </location>
</feature>
<keyword evidence="1" id="KW-1133">Transmembrane helix</keyword>
<dbReference type="OrthoDB" id="3256397at2"/>
<dbReference type="Pfam" id="PF26604">
    <property type="entry name" value="CBU_0592"/>
    <property type="match status" value="1"/>
</dbReference>
<gene>
    <name evidence="3" type="ORF">CHU93_10330</name>
</gene>
<protein>
    <recommendedName>
        <fullName evidence="2">CBU-0592-like domain-containing protein</fullName>
    </recommendedName>
</protein>